<reference evidence="1 2" key="1">
    <citation type="submission" date="2024-03" db="EMBL/GenBank/DDBJ databases">
        <title>First Report of Pectobacterium brasiliscabiei causing potato scab in china.</title>
        <authorList>
            <person name="Handique U."/>
        </authorList>
    </citation>
    <scope>NUCLEOTIDE SEQUENCE [LARGE SCALE GENOMIC DNA]</scope>
    <source>
        <strain evidence="1 2">ZRIMU1503</strain>
    </source>
</reference>
<evidence type="ECO:0000313" key="2">
    <source>
        <dbReference type="Proteomes" id="UP001365781"/>
    </source>
</evidence>
<keyword evidence="2" id="KW-1185">Reference proteome</keyword>
<proteinExistence type="predicted"/>
<sequence>MVTGDVTSFVSYFPGRGTVRETAYLEGEARGEAKGVLRVLEVRGIAVAPEVRERIATCSDLARVSVWLDRAGTVARAEELFAEDQEGPADSGADA</sequence>
<organism evidence="1 2">
    <name type="scientific">Streptomyces brasiliscabiei</name>
    <dbReference type="NCBI Taxonomy" id="2736302"/>
    <lineage>
        <taxon>Bacteria</taxon>
        <taxon>Bacillati</taxon>
        <taxon>Actinomycetota</taxon>
        <taxon>Actinomycetes</taxon>
        <taxon>Kitasatosporales</taxon>
        <taxon>Streptomycetaceae</taxon>
        <taxon>Streptomyces</taxon>
    </lineage>
</organism>
<dbReference type="Proteomes" id="UP001365781">
    <property type="component" value="Unassembled WGS sequence"/>
</dbReference>
<dbReference type="RefSeq" id="WP_336538986.1">
    <property type="nucleotide sequence ID" value="NZ_JBBAYL010000014.1"/>
</dbReference>
<dbReference type="EMBL" id="JBBAYM010000014">
    <property type="protein sequence ID" value="MEI5611859.1"/>
    <property type="molecule type" value="Genomic_DNA"/>
</dbReference>
<gene>
    <name evidence="1" type="ORF">WB403_22115</name>
</gene>
<evidence type="ECO:0000313" key="1">
    <source>
        <dbReference type="EMBL" id="MEI5611859.1"/>
    </source>
</evidence>
<name>A0ABU8GHQ3_9ACTN</name>
<comment type="caution">
    <text evidence="1">The sequence shown here is derived from an EMBL/GenBank/DDBJ whole genome shotgun (WGS) entry which is preliminary data.</text>
</comment>
<protein>
    <submittedName>
        <fullName evidence="1">Uncharacterized protein</fullName>
    </submittedName>
</protein>
<accession>A0ABU8GHQ3</accession>